<evidence type="ECO:0000313" key="1">
    <source>
        <dbReference type="EMBL" id="SEA29600.1"/>
    </source>
</evidence>
<gene>
    <name evidence="1" type="ORF">SAMN05192564_101981</name>
</gene>
<organism evidence="1 2">
    <name type="scientific">Paraburkholderia sartisoli</name>
    <dbReference type="NCBI Taxonomy" id="83784"/>
    <lineage>
        <taxon>Bacteria</taxon>
        <taxon>Pseudomonadati</taxon>
        <taxon>Pseudomonadota</taxon>
        <taxon>Betaproteobacteria</taxon>
        <taxon>Burkholderiales</taxon>
        <taxon>Burkholderiaceae</taxon>
        <taxon>Paraburkholderia</taxon>
    </lineage>
</organism>
<dbReference type="OrthoDB" id="9007755at2"/>
<dbReference type="STRING" id="83784.SAMN05192564_101981"/>
<protein>
    <submittedName>
        <fullName evidence="1">Uncharacterized protein</fullName>
    </submittedName>
</protein>
<dbReference type="AlphaFoldDB" id="A0A1H4A145"/>
<dbReference type="EMBL" id="FNRQ01000001">
    <property type="protein sequence ID" value="SEA29600.1"/>
    <property type="molecule type" value="Genomic_DNA"/>
</dbReference>
<name>A0A1H4A145_9BURK</name>
<dbReference type="RefSeq" id="WP_090529676.1">
    <property type="nucleotide sequence ID" value="NZ_FNRQ01000001.1"/>
</dbReference>
<dbReference type="Proteomes" id="UP000198638">
    <property type="component" value="Unassembled WGS sequence"/>
</dbReference>
<evidence type="ECO:0000313" key="2">
    <source>
        <dbReference type="Proteomes" id="UP000198638"/>
    </source>
</evidence>
<proteinExistence type="predicted"/>
<sequence length="94" mass="9982">MSTIMIQDLSQARELDRRAMSAVRGGTGISSNPWLQGKGPIGSPTVNVNVNQNIEQWQYTNVEVLKNIGVLGTTLGPLAFDVSPIQSAANTASV</sequence>
<keyword evidence="2" id="KW-1185">Reference proteome</keyword>
<reference evidence="2" key="1">
    <citation type="submission" date="2016-10" db="EMBL/GenBank/DDBJ databases">
        <authorList>
            <person name="Varghese N."/>
            <person name="Submissions S."/>
        </authorList>
    </citation>
    <scope>NUCLEOTIDE SEQUENCE [LARGE SCALE GENOMIC DNA]</scope>
    <source>
        <strain evidence="2">LMG 24000</strain>
    </source>
</reference>
<accession>A0A1H4A145</accession>